<feature type="transmembrane region" description="Helical" evidence="10">
    <location>
        <begin position="314"/>
        <end position="337"/>
    </location>
</feature>
<name>A0ABM1TKH2_LIMPO</name>
<feature type="transmembrane region" description="Helical" evidence="10">
    <location>
        <begin position="391"/>
        <end position="413"/>
    </location>
</feature>
<evidence type="ECO:0000256" key="8">
    <source>
        <dbReference type="ARBA" id="ARBA00023315"/>
    </source>
</evidence>
<dbReference type="Proteomes" id="UP000694941">
    <property type="component" value="Unplaced"/>
</dbReference>
<feature type="transmembrane region" description="Helical" evidence="10">
    <location>
        <begin position="419"/>
        <end position="438"/>
    </location>
</feature>
<dbReference type="PANTHER" id="PTHR10408:SF8">
    <property type="entry name" value="O-ACYLTRANSFERASE"/>
    <property type="match status" value="1"/>
</dbReference>
<keyword evidence="5 9" id="KW-0256">Endoplasmic reticulum</keyword>
<keyword evidence="11" id="KW-1185">Reference proteome</keyword>
<evidence type="ECO:0000256" key="7">
    <source>
        <dbReference type="ARBA" id="ARBA00023136"/>
    </source>
</evidence>
<comment type="subcellular location">
    <subcellularLocation>
        <location evidence="1 9">Endoplasmic reticulum membrane</location>
        <topology evidence="1 9">Multi-pass membrane protein</topology>
    </subcellularLocation>
</comment>
<protein>
    <recommendedName>
        <fullName evidence="9">O-acyltransferase</fullName>
    </recommendedName>
</protein>
<dbReference type="RefSeq" id="XP_022256378.1">
    <property type="nucleotide sequence ID" value="XM_022400670.1"/>
</dbReference>
<feature type="transmembrane region" description="Helical" evidence="10">
    <location>
        <begin position="275"/>
        <end position="294"/>
    </location>
</feature>
<proteinExistence type="inferred from homology"/>
<dbReference type="InterPro" id="IPR014371">
    <property type="entry name" value="Oat_ACAT_DAG_ARE"/>
</dbReference>
<evidence type="ECO:0000256" key="4">
    <source>
        <dbReference type="ARBA" id="ARBA00022692"/>
    </source>
</evidence>
<feature type="transmembrane region" description="Helical" evidence="10">
    <location>
        <begin position="90"/>
        <end position="111"/>
    </location>
</feature>
<evidence type="ECO:0000313" key="11">
    <source>
        <dbReference type="Proteomes" id="UP000694941"/>
    </source>
</evidence>
<keyword evidence="8 9" id="KW-0012">Acyltransferase</keyword>
<keyword evidence="7 9" id="KW-0472">Membrane</keyword>
<dbReference type="PIRSF" id="PIRSF000439">
    <property type="entry name" value="Oat_ACAT_DAG_ARE"/>
    <property type="match status" value="1"/>
</dbReference>
<evidence type="ECO:0000256" key="5">
    <source>
        <dbReference type="ARBA" id="ARBA00022824"/>
    </source>
</evidence>
<comment type="similarity">
    <text evidence="2 9">Belongs to the membrane-bound acyltransferase family. Sterol o-acyltransferase subfamily.</text>
</comment>
<evidence type="ECO:0000313" key="12">
    <source>
        <dbReference type="RefSeq" id="XP_022256378.1"/>
    </source>
</evidence>
<reference evidence="12" key="1">
    <citation type="submission" date="2025-08" db="UniProtKB">
        <authorList>
            <consortium name="RefSeq"/>
        </authorList>
    </citation>
    <scope>IDENTIFICATION</scope>
    <source>
        <tissue evidence="12">Muscle</tissue>
    </source>
</reference>
<evidence type="ECO:0000256" key="2">
    <source>
        <dbReference type="ARBA" id="ARBA00009010"/>
    </source>
</evidence>
<evidence type="ECO:0000256" key="1">
    <source>
        <dbReference type="ARBA" id="ARBA00004477"/>
    </source>
</evidence>
<evidence type="ECO:0000256" key="3">
    <source>
        <dbReference type="ARBA" id="ARBA00022679"/>
    </source>
</evidence>
<sequence length="509" mass="60535">MDDVKVQIPVSELRYYMQELKTEILNNLEAEISCTIERTIHKLERHNKPKVDNAHEKCSRLEKDELPEKRFFLRDSVLTDLWKVTHLSSAYNICVAMMLLLYFNTVLLYTVDTQRLEDDMAIINWAAGKRSVVILLWLGMKMSTTCVVYFLFKHWALLRPKKLIFGLLDYIFALTYLVYQIIFFIIPVMILIYYKLPPISSFAILAEQVRLSMKTHAFVRENIPRAVQFKLHQDNDEKDPRPYPCFANYLYFLFAPTLVYRDVYPRTFCIRWNYVAWNFLQFLTCIFTSCIAFHRFVVDIFQHVGHKPFTPVDFVLTLSGAMAVGSLAMFLVFYGFLHCWLNAFAELLCFGDRVFYQDWWNCTSFSKYYRTWNSVVYDWLYSYIYKDFYQVLGRSSAMVIVFLVSAIVHEYILALTFRFLYPVLFILFSSFGVLVVFLTRRRTSSGWNVFLWMSLFMGWGFLIMLYSMEWYARANNCPSYVHPYLDYIVPRSWSCSVFKIHSYQRIIDS</sequence>
<keyword evidence="3 9" id="KW-0808">Transferase</keyword>
<keyword evidence="6 10" id="KW-1133">Transmembrane helix</keyword>
<dbReference type="InterPro" id="IPR004299">
    <property type="entry name" value="MBOAT_fam"/>
</dbReference>
<evidence type="ECO:0000256" key="6">
    <source>
        <dbReference type="ARBA" id="ARBA00022989"/>
    </source>
</evidence>
<evidence type="ECO:0000256" key="9">
    <source>
        <dbReference type="PIRNR" id="PIRNR000439"/>
    </source>
</evidence>
<organism evidence="11 12">
    <name type="scientific">Limulus polyphemus</name>
    <name type="common">Atlantic horseshoe crab</name>
    <dbReference type="NCBI Taxonomy" id="6850"/>
    <lineage>
        <taxon>Eukaryota</taxon>
        <taxon>Metazoa</taxon>
        <taxon>Ecdysozoa</taxon>
        <taxon>Arthropoda</taxon>
        <taxon>Chelicerata</taxon>
        <taxon>Merostomata</taxon>
        <taxon>Xiphosura</taxon>
        <taxon>Limulidae</taxon>
        <taxon>Limulus</taxon>
    </lineage>
</organism>
<gene>
    <name evidence="12" type="primary">LOC106472059</name>
</gene>
<dbReference type="PANTHER" id="PTHR10408">
    <property type="entry name" value="STEROL O-ACYLTRANSFERASE"/>
    <property type="match status" value="1"/>
</dbReference>
<dbReference type="GeneID" id="106472059"/>
<feature type="transmembrane region" description="Helical" evidence="10">
    <location>
        <begin position="164"/>
        <end position="194"/>
    </location>
</feature>
<feature type="transmembrane region" description="Helical" evidence="10">
    <location>
        <begin position="131"/>
        <end position="152"/>
    </location>
</feature>
<evidence type="ECO:0000256" key="10">
    <source>
        <dbReference type="SAM" id="Phobius"/>
    </source>
</evidence>
<dbReference type="Pfam" id="PF03062">
    <property type="entry name" value="MBOAT"/>
    <property type="match status" value="1"/>
</dbReference>
<feature type="transmembrane region" description="Helical" evidence="10">
    <location>
        <begin position="450"/>
        <end position="468"/>
    </location>
</feature>
<keyword evidence="4 10" id="KW-0812">Transmembrane</keyword>
<accession>A0ABM1TKH2</accession>